<dbReference type="SMART" id="SM00849">
    <property type="entry name" value="Lactamase_B"/>
    <property type="match status" value="1"/>
</dbReference>
<dbReference type="AlphaFoldDB" id="A0YHA6"/>
<feature type="transmembrane region" description="Helical" evidence="6">
    <location>
        <begin position="441"/>
        <end position="465"/>
    </location>
</feature>
<dbReference type="InterPro" id="IPR036866">
    <property type="entry name" value="RibonucZ/Hydroxyglut_hydro"/>
</dbReference>
<feature type="transmembrane region" description="Helical" evidence="6">
    <location>
        <begin position="328"/>
        <end position="360"/>
    </location>
</feature>
<feature type="transmembrane region" description="Helical" evidence="6">
    <location>
        <begin position="50"/>
        <end position="74"/>
    </location>
</feature>
<evidence type="ECO:0000256" key="1">
    <source>
        <dbReference type="ARBA" id="ARBA00004651"/>
    </source>
</evidence>
<dbReference type="eggNOG" id="COG2333">
    <property type="taxonomic scope" value="Bacteria"/>
</dbReference>
<evidence type="ECO:0000256" key="3">
    <source>
        <dbReference type="ARBA" id="ARBA00022692"/>
    </source>
</evidence>
<dbReference type="Proteomes" id="UP000004931">
    <property type="component" value="Unassembled WGS sequence"/>
</dbReference>
<dbReference type="CDD" id="cd07731">
    <property type="entry name" value="ComA-like_MBL-fold"/>
    <property type="match status" value="1"/>
</dbReference>
<dbReference type="EMBL" id="AAVT01000015">
    <property type="protein sequence ID" value="EAW29775.1"/>
    <property type="molecule type" value="Genomic_DNA"/>
</dbReference>
<dbReference type="SUPFAM" id="SSF56281">
    <property type="entry name" value="Metallo-hydrolase/oxidoreductase"/>
    <property type="match status" value="1"/>
</dbReference>
<dbReference type="InterPro" id="IPR052159">
    <property type="entry name" value="Competence_DNA_uptake"/>
</dbReference>
<dbReference type="Pfam" id="PF03772">
    <property type="entry name" value="Competence"/>
    <property type="match status" value="1"/>
</dbReference>
<comment type="subcellular location">
    <subcellularLocation>
        <location evidence="1">Cell membrane</location>
        <topology evidence="1">Multi-pass membrane protein</topology>
    </subcellularLocation>
</comment>
<feature type="transmembrane region" description="Helical" evidence="6">
    <location>
        <begin position="406"/>
        <end position="429"/>
    </location>
</feature>
<keyword evidence="2" id="KW-1003">Cell membrane</keyword>
<dbReference type="Pfam" id="PF13567">
    <property type="entry name" value="DUF4131"/>
    <property type="match status" value="1"/>
</dbReference>
<feature type="domain" description="Metallo-beta-lactamase" evidence="7">
    <location>
        <begin position="525"/>
        <end position="733"/>
    </location>
</feature>
<dbReference type="InterPro" id="IPR025405">
    <property type="entry name" value="DUF4131"/>
</dbReference>
<dbReference type="InterPro" id="IPR004477">
    <property type="entry name" value="ComEC_N"/>
</dbReference>
<organism evidence="8 9">
    <name type="scientific">marine gamma proteobacterium HTCC2143</name>
    <dbReference type="NCBI Taxonomy" id="247633"/>
    <lineage>
        <taxon>Bacteria</taxon>
        <taxon>Pseudomonadati</taxon>
        <taxon>Pseudomonadota</taxon>
        <taxon>Gammaproteobacteria</taxon>
        <taxon>Cellvibrionales</taxon>
        <taxon>Spongiibacteraceae</taxon>
        <taxon>BD1-7 clade</taxon>
    </lineage>
</organism>
<name>A0YHA6_9GAMM</name>
<dbReference type="Gene3D" id="3.60.15.10">
    <property type="entry name" value="Ribonuclease Z/Hydroxyacylglutathione hydrolase-like"/>
    <property type="match status" value="1"/>
</dbReference>
<feature type="transmembrane region" description="Helical" evidence="6">
    <location>
        <begin position="280"/>
        <end position="298"/>
    </location>
</feature>
<evidence type="ECO:0000256" key="5">
    <source>
        <dbReference type="ARBA" id="ARBA00023136"/>
    </source>
</evidence>
<dbReference type="NCBIfam" id="TIGR00360">
    <property type="entry name" value="ComEC_N-term"/>
    <property type="match status" value="1"/>
</dbReference>
<dbReference type="GO" id="GO:0030420">
    <property type="term" value="P:establishment of competence for transformation"/>
    <property type="evidence" value="ECO:0007669"/>
    <property type="project" value="InterPro"/>
</dbReference>
<evidence type="ECO:0000313" key="8">
    <source>
        <dbReference type="EMBL" id="EAW29775.1"/>
    </source>
</evidence>
<dbReference type="PANTHER" id="PTHR30619:SF1">
    <property type="entry name" value="RECOMBINATION PROTEIN 2"/>
    <property type="match status" value="1"/>
</dbReference>
<gene>
    <name evidence="8" type="ORF">GP2143_06998</name>
</gene>
<dbReference type="NCBIfam" id="TIGR00361">
    <property type="entry name" value="ComEC_Rec2"/>
    <property type="match status" value="1"/>
</dbReference>
<feature type="transmembrane region" description="Helical" evidence="6">
    <location>
        <begin position="372"/>
        <end position="394"/>
    </location>
</feature>
<sequence length="790" mass="86775">MSMFFLRMMTLSVGIAAVAFVSQLPSAVHIAWLLSLSALAFALRARQQGIFALLFAAGFCWGSIYGSVVSAFILPAEFESKALFVEGVVVGLPRVKLSRGKPAMQFELAVKKPICHGELCVSGVRRLKLTAYGTTKMLPGQTWQLLVKLKRPHGMANPGGFDYQTWLIQQGIGGVGYVRSHPNNQLIFDNPSNLHRLRWNISETMDSSIGHLRFSALLKALLIGDKRGIDKSQWELFAATGTTHLMVISGLHIGLVSGFTFLFVRFLAAIAVPYCRAELWAALVAMICALTYSLAAGFTLPTQRALIMIVVLMLSVIFRRHLAPNAGFAIALCVCLIVDPLAVLSLSFWLSFSAVFIIFYSATGRLGQGGGVSRWLLIQLWIFIGLLPVLAILLGRASLIAPFANLLLVPLFSFILVPLNLITGILALYDSDTAAQMWSWLDSGFAIIILYLEWLISIGSQAIIVVPQRPLLIRALAVVGAFVLLLPKGMPFKWMGVILLLPLFMYRPPQLAEGDMKFTVLDVGQGLATVVQTRNYTLVYDVGARWGDDFDMAQAVLIPYLQDHGISHIDSLVISHGDNDHAGSLPSLLAGMSVAELYLGEPLESLKADRQTADIYNGAVALQKSCVGGTAWRRDKITFQFLHPAAAAPSTIRGGDVRRVRANNQSCVLRISADNTVILLTGDIERSVELALVDQDNAMLAATVLVAPHHGSRTSSSWPFVKESDPDYVIFSSGYKNQFGHPHREVVNRYRSIGSKVLNTGHSGAIEFYLRDGKLEKPREYRLLLHRYWL</sequence>
<evidence type="ECO:0000256" key="2">
    <source>
        <dbReference type="ARBA" id="ARBA00022475"/>
    </source>
</evidence>
<keyword evidence="4 6" id="KW-1133">Transmembrane helix</keyword>
<accession>A0YHA6</accession>
<dbReference type="InterPro" id="IPR001279">
    <property type="entry name" value="Metallo-B-lactamas"/>
</dbReference>
<evidence type="ECO:0000259" key="7">
    <source>
        <dbReference type="SMART" id="SM00849"/>
    </source>
</evidence>
<dbReference type="eggNOG" id="COG0658">
    <property type="taxonomic scope" value="Bacteria"/>
</dbReference>
<dbReference type="InterPro" id="IPR004797">
    <property type="entry name" value="Competence_ComEC/Rec2"/>
</dbReference>
<proteinExistence type="predicted"/>
<protein>
    <submittedName>
        <fullName evidence="8">DNA internalization-related competence protein ComEC/Rec2</fullName>
    </submittedName>
</protein>
<reference evidence="8 9" key="1">
    <citation type="journal article" date="2010" name="J. Bacteriol.">
        <title>Genome sequence of the oligotrophic marine Gammaproteobacterium HTCC2143, isolated from the Oregon Coast.</title>
        <authorList>
            <person name="Oh H.M."/>
            <person name="Kang I."/>
            <person name="Ferriera S."/>
            <person name="Giovannoni S.J."/>
            <person name="Cho J.C."/>
        </authorList>
    </citation>
    <scope>NUCLEOTIDE SEQUENCE [LARGE SCALE GENOMIC DNA]</scope>
    <source>
        <strain evidence="8 9">HTCC2143</strain>
    </source>
</reference>
<dbReference type="STRING" id="247633.GP2143_06998"/>
<dbReference type="Pfam" id="PF00753">
    <property type="entry name" value="Lactamase_B"/>
    <property type="match status" value="1"/>
</dbReference>
<dbReference type="GO" id="GO:0005886">
    <property type="term" value="C:plasma membrane"/>
    <property type="evidence" value="ECO:0007669"/>
    <property type="project" value="UniProtKB-SubCell"/>
</dbReference>
<keyword evidence="5 6" id="KW-0472">Membrane</keyword>
<evidence type="ECO:0000313" key="9">
    <source>
        <dbReference type="Proteomes" id="UP000004931"/>
    </source>
</evidence>
<keyword evidence="3 6" id="KW-0812">Transmembrane</keyword>
<dbReference type="PANTHER" id="PTHR30619">
    <property type="entry name" value="DNA INTERNALIZATION/COMPETENCE PROTEIN COMEC/REC2"/>
    <property type="match status" value="1"/>
</dbReference>
<evidence type="ECO:0000256" key="6">
    <source>
        <dbReference type="SAM" id="Phobius"/>
    </source>
</evidence>
<evidence type="ECO:0000256" key="4">
    <source>
        <dbReference type="ARBA" id="ARBA00022989"/>
    </source>
</evidence>
<dbReference type="InterPro" id="IPR035681">
    <property type="entry name" value="ComA-like_MBL"/>
</dbReference>
<comment type="caution">
    <text evidence="8">The sequence shown here is derived from an EMBL/GenBank/DDBJ whole genome shotgun (WGS) entry which is preliminary data.</text>
</comment>
<keyword evidence="9" id="KW-1185">Reference proteome</keyword>
<feature type="transmembrane region" description="Helical" evidence="6">
    <location>
        <begin position="253"/>
        <end position="274"/>
    </location>
</feature>